<keyword evidence="1" id="KW-0012">Acyltransferase</keyword>
<keyword evidence="1" id="KW-0808">Transferase</keyword>
<dbReference type="RefSeq" id="WP_378800953.1">
    <property type="nucleotide sequence ID" value="NZ_JBHUER010000013.1"/>
</dbReference>
<dbReference type="EMBL" id="JBHUER010000013">
    <property type="protein sequence ID" value="MFD1704902.1"/>
    <property type="molecule type" value="Genomic_DNA"/>
</dbReference>
<proteinExistence type="predicted"/>
<dbReference type="Proteomes" id="UP001597308">
    <property type="component" value="Unassembled WGS sequence"/>
</dbReference>
<comment type="caution">
    <text evidence="1">The sequence shown here is derived from an EMBL/GenBank/DDBJ whole genome shotgun (WGS) entry which is preliminary data.</text>
</comment>
<evidence type="ECO:0000313" key="2">
    <source>
        <dbReference type="Proteomes" id="UP001597308"/>
    </source>
</evidence>
<accession>A0ABW4KAT7</accession>
<dbReference type="Gene3D" id="2.160.10.10">
    <property type="entry name" value="Hexapeptide repeat proteins"/>
    <property type="match status" value="1"/>
</dbReference>
<dbReference type="PANTHER" id="PTHR23416:SF78">
    <property type="entry name" value="LIPOPOLYSACCHARIDE BIOSYNTHESIS O-ACETYL TRANSFERASE WBBJ-RELATED"/>
    <property type="match status" value="1"/>
</dbReference>
<dbReference type="PANTHER" id="PTHR23416">
    <property type="entry name" value="SIALIC ACID SYNTHASE-RELATED"/>
    <property type="match status" value="1"/>
</dbReference>
<name>A0ABW4KAT7_9HYPH</name>
<organism evidence="1 2">
    <name type="scientific">Methylopila henanensis</name>
    <dbReference type="NCBI Taxonomy" id="873516"/>
    <lineage>
        <taxon>Bacteria</taxon>
        <taxon>Pseudomonadati</taxon>
        <taxon>Pseudomonadota</taxon>
        <taxon>Alphaproteobacteria</taxon>
        <taxon>Hyphomicrobiales</taxon>
        <taxon>Methylopilaceae</taxon>
        <taxon>Methylopila</taxon>
    </lineage>
</organism>
<gene>
    <name evidence="1" type="ORF">ACFSCV_17995</name>
</gene>
<dbReference type="InterPro" id="IPR011004">
    <property type="entry name" value="Trimer_LpxA-like_sf"/>
</dbReference>
<dbReference type="CDD" id="cd04647">
    <property type="entry name" value="LbH_MAT_like"/>
    <property type="match status" value="1"/>
</dbReference>
<dbReference type="InterPro" id="IPR051159">
    <property type="entry name" value="Hexapeptide_acetyltransf"/>
</dbReference>
<evidence type="ECO:0000313" key="1">
    <source>
        <dbReference type="EMBL" id="MFD1704902.1"/>
    </source>
</evidence>
<reference evidence="2" key="1">
    <citation type="journal article" date="2019" name="Int. J. Syst. Evol. Microbiol.">
        <title>The Global Catalogue of Microorganisms (GCM) 10K type strain sequencing project: providing services to taxonomists for standard genome sequencing and annotation.</title>
        <authorList>
            <consortium name="The Broad Institute Genomics Platform"/>
            <consortium name="The Broad Institute Genome Sequencing Center for Infectious Disease"/>
            <person name="Wu L."/>
            <person name="Ma J."/>
        </authorList>
    </citation>
    <scope>NUCLEOTIDE SEQUENCE [LARGE SCALE GENOMIC DNA]</scope>
    <source>
        <strain evidence="2">KCTC 23707</strain>
    </source>
</reference>
<sequence>MTPQAVEAAQDADVSEIVTALAGAAEAPVRRGRGGYRLPFRPSGLAPPLPFLLRRGSVSFRAGDWRGALAASRVFAHRNAAGNSVAIGRNFRFDRLEVVFCGVGNSLVIGDDVNWSGAIRIRGHGVSVSIGSRCDSKEGRIVAAGASISLGTDCLIAEDVELRSSDIHRIYDRESGELLNAPAPIVIGRRTWLCGGAMVLKGVELAEGTILGSRAVVAASVEEPRCVVAGNPARIVRRGVIWKR</sequence>
<protein>
    <submittedName>
        <fullName evidence="1">Acyltransferase</fullName>
    </submittedName>
</protein>
<keyword evidence="2" id="KW-1185">Reference proteome</keyword>
<dbReference type="SUPFAM" id="SSF51161">
    <property type="entry name" value="Trimeric LpxA-like enzymes"/>
    <property type="match status" value="1"/>
</dbReference>
<dbReference type="GO" id="GO:0016746">
    <property type="term" value="F:acyltransferase activity"/>
    <property type="evidence" value="ECO:0007669"/>
    <property type="project" value="UniProtKB-KW"/>
</dbReference>